<gene>
    <name evidence="3" type="ORF">FCC1311_031792</name>
</gene>
<dbReference type="EMBL" id="BEYU01000026">
    <property type="protein sequence ID" value="GBG26956.1"/>
    <property type="molecule type" value="Genomic_DNA"/>
</dbReference>
<accession>A0A2R5G7C1</accession>
<feature type="region of interest" description="Disordered" evidence="1">
    <location>
        <begin position="113"/>
        <end position="139"/>
    </location>
</feature>
<proteinExistence type="predicted"/>
<comment type="caution">
    <text evidence="3">The sequence shown here is derived from an EMBL/GenBank/DDBJ whole genome shotgun (WGS) entry which is preliminary data.</text>
</comment>
<evidence type="ECO:0000313" key="4">
    <source>
        <dbReference type="Proteomes" id="UP000241890"/>
    </source>
</evidence>
<evidence type="ECO:0000313" key="3">
    <source>
        <dbReference type="EMBL" id="GBG26956.1"/>
    </source>
</evidence>
<dbReference type="Proteomes" id="UP000241890">
    <property type="component" value="Unassembled WGS sequence"/>
</dbReference>
<feature type="compositionally biased region" description="Low complexity" evidence="1">
    <location>
        <begin position="29"/>
        <end position="40"/>
    </location>
</feature>
<keyword evidence="2" id="KW-0472">Membrane</keyword>
<keyword evidence="4" id="KW-1185">Reference proteome</keyword>
<keyword evidence="2" id="KW-1133">Transmembrane helix</keyword>
<sequence>MGVATKKTRRSKDGKSSGSSSKSKHSSRSKSGGSSSSSSSKKFNLKLQLQKWYIWLLEDKRRAQVALAVLVIFVLAFLTSSGGGSGTKSSSPMLQGSVAAGDAYGELDSEGTASAEEVVAPKRRKRAAPAGPSPEEFQEDLAKATSRKLALDKPAAATDYNVMLRPLEVKGKTVICPDKGGGKANKVCSMAYVEYLFDIASPGVYYLYVETLGPNINDNSLWVGAPSLPSSSFTECPRNKAGPLIPHKHIKSKKWLCCPKYLEANAKKGQGAFYCECCSSTIGPFGKDLGCILDLEVDANPHWNMLPREFSVTSTSEPFPIRLYAREDGTAITRVLLTKDPALKSI</sequence>
<dbReference type="InParanoid" id="A0A2R5G7C1"/>
<name>A0A2R5G7C1_9STRA</name>
<feature type="region of interest" description="Disordered" evidence="1">
    <location>
        <begin position="1"/>
        <end position="40"/>
    </location>
</feature>
<feature type="compositionally biased region" description="Basic residues" evidence="1">
    <location>
        <begin position="1"/>
        <end position="12"/>
    </location>
</feature>
<reference evidence="3 4" key="1">
    <citation type="submission" date="2017-12" db="EMBL/GenBank/DDBJ databases">
        <title>Sequencing, de novo assembly and annotation of complete genome of a new Thraustochytrid species, strain FCC1311.</title>
        <authorList>
            <person name="Sedici K."/>
            <person name="Godart F."/>
            <person name="Aiese Cigliano R."/>
            <person name="Sanseverino W."/>
            <person name="Barakat M."/>
            <person name="Ortet P."/>
            <person name="Marechal E."/>
            <person name="Cagnac O."/>
            <person name="Amato A."/>
        </authorList>
    </citation>
    <scope>NUCLEOTIDE SEQUENCE [LARGE SCALE GENOMIC DNA]</scope>
</reference>
<keyword evidence="2" id="KW-0812">Transmembrane</keyword>
<evidence type="ECO:0000256" key="2">
    <source>
        <dbReference type="SAM" id="Phobius"/>
    </source>
</evidence>
<organism evidence="3 4">
    <name type="scientific">Hondaea fermentalgiana</name>
    <dbReference type="NCBI Taxonomy" id="2315210"/>
    <lineage>
        <taxon>Eukaryota</taxon>
        <taxon>Sar</taxon>
        <taxon>Stramenopiles</taxon>
        <taxon>Bigyra</taxon>
        <taxon>Labyrinthulomycetes</taxon>
        <taxon>Thraustochytrida</taxon>
        <taxon>Thraustochytriidae</taxon>
        <taxon>Hondaea</taxon>
    </lineage>
</organism>
<dbReference type="AlphaFoldDB" id="A0A2R5G7C1"/>
<feature type="transmembrane region" description="Helical" evidence="2">
    <location>
        <begin position="65"/>
        <end position="84"/>
    </location>
</feature>
<evidence type="ECO:0000256" key="1">
    <source>
        <dbReference type="SAM" id="MobiDB-lite"/>
    </source>
</evidence>
<protein>
    <submittedName>
        <fullName evidence="3">Uncharacterized protein</fullName>
    </submittedName>
</protein>